<protein>
    <submittedName>
        <fullName evidence="1">Uncharacterized protein</fullName>
    </submittedName>
</protein>
<organism evidence="1 2">
    <name type="scientific">Oryzias melastigma</name>
    <name type="common">Marine medaka</name>
    <dbReference type="NCBI Taxonomy" id="30732"/>
    <lineage>
        <taxon>Eukaryota</taxon>
        <taxon>Metazoa</taxon>
        <taxon>Chordata</taxon>
        <taxon>Craniata</taxon>
        <taxon>Vertebrata</taxon>
        <taxon>Euteleostomi</taxon>
        <taxon>Actinopterygii</taxon>
        <taxon>Neopterygii</taxon>
        <taxon>Teleostei</taxon>
        <taxon>Neoteleostei</taxon>
        <taxon>Acanthomorphata</taxon>
        <taxon>Ovalentaria</taxon>
        <taxon>Atherinomorphae</taxon>
        <taxon>Beloniformes</taxon>
        <taxon>Adrianichthyidae</taxon>
        <taxon>Oryziinae</taxon>
        <taxon>Oryzias</taxon>
    </lineage>
</organism>
<reference evidence="1" key="2">
    <citation type="submission" date="2025-09" db="UniProtKB">
        <authorList>
            <consortium name="Ensembl"/>
        </authorList>
    </citation>
    <scope>IDENTIFICATION</scope>
</reference>
<dbReference type="AlphaFoldDB" id="A0A3B3BAG9"/>
<evidence type="ECO:0000313" key="1">
    <source>
        <dbReference type="Ensembl" id="ENSOMEP00000002515.1"/>
    </source>
</evidence>
<proteinExistence type="predicted"/>
<dbReference type="PaxDb" id="30732-ENSOMEP00000002515"/>
<keyword evidence="2" id="KW-1185">Reference proteome</keyword>
<dbReference type="Ensembl" id="ENSOMET00000012353.1">
    <property type="protein sequence ID" value="ENSOMEP00000002515.1"/>
    <property type="gene ID" value="ENSOMEG00000003472.1"/>
</dbReference>
<reference evidence="1" key="1">
    <citation type="submission" date="2025-08" db="UniProtKB">
        <authorList>
            <consortium name="Ensembl"/>
        </authorList>
    </citation>
    <scope>IDENTIFICATION</scope>
</reference>
<dbReference type="Proteomes" id="UP000261560">
    <property type="component" value="Unplaced"/>
</dbReference>
<evidence type="ECO:0000313" key="2">
    <source>
        <dbReference type="Proteomes" id="UP000261560"/>
    </source>
</evidence>
<name>A0A3B3BAG9_ORYME</name>
<accession>A0A3B3BAG9</accession>
<sequence>MCICTVPVLGGLPPSTAVRVSLISGSFSRSKAFSSTNSKYSFGLSL</sequence>
<dbReference type="GeneTree" id="ENSGT01120000276051"/>